<evidence type="ECO:0000256" key="1">
    <source>
        <dbReference type="SAM" id="Phobius"/>
    </source>
</evidence>
<keyword evidence="1" id="KW-0472">Membrane</keyword>
<feature type="transmembrane region" description="Helical" evidence="1">
    <location>
        <begin position="391"/>
        <end position="420"/>
    </location>
</feature>
<organism evidence="2 3">
    <name type="scientific">Fibroporia radiculosa</name>
    <dbReference type="NCBI Taxonomy" id="599839"/>
    <lineage>
        <taxon>Eukaryota</taxon>
        <taxon>Fungi</taxon>
        <taxon>Dikarya</taxon>
        <taxon>Basidiomycota</taxon>
        <taxon>Agaricomycotina</taxon>
        <taxon>Agaricomycetes</taxon>
        <taxon>Polyporales</taxon>
        <taxon>Fibroporiaceae</taxon>
        <taxon>Fibroporia</taxon>
    </lineage>
</organism>
<dbReference type="PANTHER" id="PTHR21329:SF3">
    <property type="entry name" value="PHOSPHATIDYLINOSITOL N-ACETYLGLUCOSAMINYLTRANSFERASE SUBUNIT Q"/>
    <property type="match status" value="1"/>
</dbReference>
<dbReference type="GeneID" id="24100534"/>
<dbReference type="RefSeq" id="XP_012184906.1">
    <property type="nucleotide sequence ID" value="XM_012329516.1"/>
</dbReference>
<dbReference type="InterPro" id="IPR007720">
    <property type="entry name" value="PigQ/GPI1"/>
</dbReference>
<feature type="transmembrane region" description="Helical" evidence="1">
    <location>
        <begin position="272"/>
        <end position="293"/>
    </location>
</feature>
<evidence type="ECO:0000313" key="2">
    <source>
        <dbReference type="EMBL" id="CCM05623.1"/>
    </source>
</evidence>
<keyword evidence="1" id="KW-1133">Transmembrane helix</keyword>
<dbReference type="FunCoup" id="J4GFQ6">
    <property type="interactions" value="169"/>
</dbReference>
<protein>
    <recommendedName>
        <fullName evidence="4">Gpi1-domain-containing protein</fullName>
    </recommendedName>
</protein>
<gene>
    <name evidence="2" type="ORF">FIBRA_07852</name>
</gene>
<dbReference type="EMBL" id="HE797198">
    <property type="protein sequence ID" value="CCM05623.1"/>
    <property type="molecule type" value="Genomic_DNA"/>
</dbReference>
<accession>J4GFQ6</accession>
<dbReference type="GO" id="GO:0006506">
    <property type="term" value="P:GPI anchor biosynthetic process"/>
    <property type="evidence" value="ECO:0007669"/>
    <property type="project" value="InterPro"/>
</dbReference>
<feature type="transmembrane region" description="Helical" evidence="1">
    <location>
        <begin position="471"/>
        <end position="495"/>
    </location>
</feature>
<dbReference type="GO" id="GO:0005783">
    <property type="term" value="C:endoplasmic reticulum"/>
    <property type="evidence" value="ECO:0007669"/>
    <property type="project" value="TreeGrafter"/>
</dbReference>
<name>J4GFQ6_9APHY</name>
<keyword evidence="1" id="KW-0812">Transmembrane</keyword>
<dbReference type="PANTHER" id="PTHR21329">
    <property type="entry name" value="PHOSPHATIDYLINOSITOL N-ACETYLGLUCOSAMINYLTRANSFERASE SUBUNIT Q-RELATED"/>
    <property type="match status" value="1"/>
</dbReference>
<feature type="transmembrane region" description="Helical" evidence="1">
    <location>
        <begin position="365"/>
        <end position="385"/>
    </location>
</feature>
<reference evidence="2 3" key="1">
    <citation type="journal article" date="2012" name="Appl. Environ. Microbiol.">
        <title>Short-read sequencing for genomic analysis of the brown rot fungus Fibroporia radiculosa.</title>
        <authorList>
            <person name="Tang J.D."/>
            <person name="Perkins A.D."/>
            <person name="Sonstegard T.S."/>
            <person name="Schroeder S.G."/>
            <person name="Burgess S.C."/>
            <person name="Diehl S.V."/>
        </authorList>
    </citation>
    <scope>NUCLEOTIDE SEQUENCE [LARGE SCALE GENOMIC DNA]</scope>
    <source>
        <strain evidence="2 3">TFFH 294</strain>
    </source>
</reference>
<dbReference type="InParanoid" id="J4GFQ6"/>
<dbReference type="Pfam" id="PF05024">
    <property type="entry name" value="Gpi1"/>
    <property type="match status" value="1"/>
</dbReference>
<feature type="transmembrane region" description="Helical" evidence="1">
    <location>
        <begin position="441"/>
        <end position="465"/>
    </location>
</feature>
<keyword evidence="3" id="KW-1185">Reference proteome</keyword>
<evidence type="ECO:0000313" key="3">
    <source>
        <dbReference type="Proteomes" id="UP000006352"/>
    </source>
</evidence>
<sequence length="583" mass="66921">MGVPKSVLWPTHVFSDGYFYGWTSPLICVAGIIQAETKQIAEANLHSVVASPEWGELSGRCGCHPVILGFCSFDLKHTLQPPRLEFYENKQDHDIEGNLILIYYRQPKHELMQFYSLDVSELDILPSQPNRGTTELSSTQGDTILMHDFTKPSFGRAPALNSLVLHQINAARMLSDMVERSNLYHEATQPPVLPMVTRGDLTSDFTTQFQTLRSATARAMHFIVSHLRNISATVEQFDIRFEQASFVHVQHSVIYSGGNSRSVTTISRYVKFYNCIWLVLNDIIIGIAFGSFICENHQALSHLLQHWVQLYLVDHMQRALLWLNDWPAGLKLNTELSQFYCHTLLGIISIWGQILRFVSPYFPAMFWTVGVMGCCGMTMIISLFFDALKFFTAHLYLCYLLVATTYRYLLGFIGSLWNLFRGKRFNVLRNRLDSWDYDIDQLLLGTILFTLTAFLYPTVLTYYSLFAMTHLVVIMLQAILDTVSALLNHFPLFALMLRIKDPMRMPGRVTLKRTKEGTLMLENQPAQFSSIFTHYAHLWSRLSSHYHPLQMLNLLVLGRRLTPISRALIRFSMITDRRDVSSK</sequence>
<dbReference type="AlphaFoldDB" id="J4GFQ6"/>
<dbReference type="Proteomes" id="UP000006352">
    <property type="component" value="Unassembled WGS sequence"/>
</dbReference>
<dbReference type="GO" id="GO:0016020">
    <property type="term" value="C:membrane"/>
    <property type="evidence" value="ECO:0007669"/>
    <property type="project" value="InterPro"/>
</dbReference>
<evidence type="ECO:0008006" key="4">
    <source>
        <dbReference type="Google" id="ProtNLM"/>
    </source>
</evidence>
<dbReference type="OrthoDB" id="70250at2759"/>
<feature type="transmembrane region" description="Helical" evidence="1">
    <location>
        <begin position="337"/>
        <end position="358"/>
    </location>
</feature>
<proteinExistence type="predicted"/>
<dbReference type="STRING" id="599839.J4GFQ6"/>
<dbReference type="HOGENOM" id="CLU_007914_0_1_1"/>